<dbReference type="AlphaFoldDB" id="A7T5Z8"/>
<accession>A7T5Z8</accession>
<dbReference type="EMBL" id="DS471367">
    <property type="protein sequence ID" value="EDO28612.1"/>
    <property type="molecule type" value="Genomic_DNA"/>
</dbReference>
<dbReference type="PANTHER" id="PTHR23507:SF1">
    <property type="entry name" value="FI18259P1-RELATED"/>
    <property type="match status" value="1"/>
</dbReference>
<dbReference type="HOGENOM" id="CLU_028365_1_1_1"/>
<dbReference type="eggNOG" id="KOG2816">
    <property type="taxonomic scope" value="Eukaryota"/>
</dbReference>
<feature type="transmembrane region" description="Helical" evidence="5">
    <location>
        <begin position="186"/>
        <end position="206"/>
    </location>
</feature>
<dbReference type="GO" id="GO:0022857">
    <property type="term" value="F:transmembrane transporter activity"/>
    <property type="evidence" value="ECO:0000318"/>
    <property type="project" value="GO_Central"/>
</dbReference>
<proteinExistence type="predicted"/>
<dbReference type="InterPro" id="IPR011701">
    <property type="entry name" value="MFS"/>
</dbReference>
<evidence type="ECO:0000256" key="1">
    <source>
        <dbReference type="ARBA" id="ARBA00004141"/>
    </source>
</evidence>
<dbReference type="InterPro" id="IPR036259">
    <property type="entry name" value="MFS_trans_sf"/>
</dbReference>
<dbReference type="SUPFAM" id="SSF103473">
    <property type="entry name" value="MFS general substrate transporter"/>
    <property type="match status" value="1"/>
</dbReference>
<evidence type="ECO:0000259" key="6">
    <source>
        <dbReference type="PROSITE" id="PS50850"/>
    </source>
</evidence>
<dbReference type="Pfam" id="PF07690">
    <property type="entry name" value="MFS_1"/>
    <property type="match status" value="1"/>
</dbReference>
<dbReference type="GO" id="GO:0016020">
    <property type="term" value="C:membrane"/>
    <property type="evidence" value="ECO:0000318"/>
    <property type="project" value="GO_Central"/>
</dbReference>
<feature type="transmembrane region" description="Helical" evidence="5">
    <location>
        <begin position="92"/>
        <end position="112"/>
    </location>
</feature>
<reference evidence="7 8" key="1">
    <citation type="journal article" date="2007" name="Science">
        <title>Sea anemone genome reveals ancestral eumetazoan gene repertoire and genomic organization.</title>
        <authorList>
            <person name="Putnam N.H."/>
            <person name="Srivastava M."/>
            <person name="Hellsten U."/>
            <person name="Dirks B."/>
            <person name="Chapman J."/>
            <person name="Salamov A."/>
            <person name="Terry A."/>
            <person name="Shapiro H."/>
            <person name="Lindquist E."/>
            <person name="Kapitonov V.V."/>
            <person name="Jurka J."/>
            <person name="Genikhovich G."/>
            <person name="Grigoriev I.V."/>
            <person name="Lucas S.M."/>
            <person name="Steele R.E."/>
            <person name="Finnerty J.R."/>
            <person name="Technau U."/>
            <person name="Martindale M.Q."/>
            <person name="Rokhsar D.S."/>
        </authorList>
    </citation>
    <scope>NUCLEOTIDE SEQUENCE [LARGE SCALE GENOMIC DNA]</scope>
    <source>
        <strain evidence="8">CH2 X CH6</strain>
    </source>
</reference>
<gene>
    <name evidence="7" type="ORF">NEMVEDRAFT_v1g147317</name>
</gene>
<dbReference type="PANTHER" id="PTHR23507">
    <property type="entry name" value="ZGC:174356"/>
    <property type="match status" value="1"/>
</dbReference>
<dbReference type="OMA" id="ELMSPRI"/>
<evidence type="ECO:0000256" key="2">
    <source>
        <dbReference type="ARBA" id="ARBA00022692"/>
    </source>
</evidence>
<comment type="subcellular location">
    <subcellularLocation>
        <location evidence="1">Membrane</location>
        <topology evidence="1">Multi-pass membrane protein</topology>
    </subcellularLocation>
</comment>
<evidence type="ECO:0000313" key="8">
    <source>
        <dbReference type="Proteomes" id="UP000001593"/>
    </source>
</evidence>
<feature type="domain" description="Major facilitator superfamily (MFS) profile" evidence="6">
    <location>
        <begin position="1"/>
        <end position="431"/>
    </location>
</feature>
<feature type="transmembrane region" description="Helical" evidence="5">
    <location>
        <begin position="242"/>
        <end position="268"/>
    </location>
</feature>
<feature type="transmembrane region" description="Helical" evidence="5">
    <location>
        <begin position="118"/>
        <end position="145"/>
    </location>
</feature>
<feature type="transmembrane region" description="Helical" evidence="5">
    <location>
        <begin position="62"/>
        <end position="80"/>
    </location>
</feature>
<dbReference type="InterPro" id="IPR020846">
    <property type="entry name" value="MFS_dom"/>
</dbReference>
<sequence>VEITIFFYIAGMILELPVLQQYLYERAAKELKINNTSNTTICSPNDLNSTGQRYREKASQYILAYNLALQLPAVLTACLLGTWSDKNGRKPLMLIVAFGAIVDASVALFTVYTDGPLYPLIIGGGINGVMGFYPTMVLALLAYIADTTPPERRAIKLAVLEALAFLSGTLGHFSSGIYIHHLGYKATFWGILSLHLINFIYLLFFLPESMPKQRIEQSGKCLTLEQVKSVYMVYLKKRDGRWILCVLSLLSVFFLFAQYIVTTLGVLYGKRYPLCWSAELVGYFLGTLLCVKAFGAVLGIWLGSLMKLTNYTAAQIGTLFLIAGLTMIGFSQTTFLMFMSCVANLFSGVPQPCIRAQMSQMVGKEEQGALFAILASLESLTNFTSQLIFNPLYAWSIANVAWKYAAGIPFFVNAGIAVIPFILLGYVYLVI</sequence>
<keyword evidence="2 5" id="KW-0812">Transmembrane</keyword>
<dbReference type="PROSITE" id="PS50850">
    <property type="entry name" value="MFS"/>
    <property type="match status" value="1"/>
</dbReference>
<evidence type="ECO:0000256" key="5">
    <source>
        <dbReference type="SAM" id="Phobius"/>
    </source>
</evidence>
<name>A7T5Z8_NEMVE</name>
<dbReference type="Proteomes" id="UP000001593">
    <property type="component" value="Unassembled WGS sequence"/>
</dbReference>
<evidence type="ECO:0000256" key="3">
    <source>
        <dbReference type="ARBA" id="ARBA00022989"/>
    </source>
</evidence>
<dbReference type="GO" id="GO:0055085">
    <property type="term" value="P:transmembrane transport"/>
    <property type="evidence" value="ECO:0000318"/>
    <property type="project" value="GO_Central"/>
</dbReference>
<dbReference type="Gene3D" id="1.20.1250.20">
    <property type="entry name" value="MFS general substrate transporter like domains"/>
    <property type="match status" value="1"/>
</dbReference>
<feature type="transmembrane region" description="Helical" evidence="5">
    <location>
        <begin position="308"/>
        <end position="330"/>
    </location>
</feature>
<keyword evidence="3 5" id="KW-1133">Transmembrane helix</keyword>
<dbReference type="InParanoid" id="A7T5Z8"/>
<evidence type="ECO:0000256" key="4">
    <source>
        <dbReference type="ARBA" id="ARBA00023136"/>
    </source>
</evidence>
<evidence type="ECO:0000313" key="7">
    <source>
        <dbReference type="EMBL" id="EDO28612.1"/>
    </source>
</evidence>
<protein>
    <recommendedName>
        <fullName evidence="6">Major facilitator superfamily (MFS) profile domain-containing protein</fullName>
    </recommendedName>
</protein>
<feature type="transmembrane region" description="Helical" evidence="5">
    <location>
        <begin position="280"/>
        <end position="301"/>
    </location>
</feature>
<dbReference type="PhylomeDB" id="A7T5Z8"/>
<keyword evidence="4 5" id="KW-0472">Membrane</keyword>
<feature type="non-terminal residue" evidence="7">
    <location>
        <position position="431"/>
    </location>
</feature>
<organism evidence="7 8">
    <name type="scientific">Nematostella vectensis</name>
    <name type="common">Starlet sea anemone</name>
    <dbReference type="NCBI Taxonomy" id="45351"/>
    <lineage>
        <taxon>Eukaryota</taxon>
        <taxon>Metazoa</taxon>
        <taxon>Cnidaria</taxon>
        <taxon>Anthozoa</taxon>
        <taxon>Hexacorallia</taxon>
        <taxon>Actiniaria</taxon>
        <taxon>Edwardsiidae</taxon>
        <taxon>Nematostella</taxon>
    </lineage>
</organism>
<feature type="transmembrane region" description="Helical" evidence="5">
    <location>
        <begin position="157"/>
        <end position="180"/>
    </location>
</feature>
<keyword evidence="8" id="KW-1185">Reference proteome</keyword>
<feature type="transmembrane region" description="Helical" evidence="5">
    <location>
        <begin position="408"/>
        <end position="429"/>
    </location>
</feature>